<evidence type="ECO:0000313" key="1">
    <source>
        <dbReference type="EMBL" id="KAK1290936.1"/>
    </source>
</evidence>
<proteinExistence type="predicted"/>
<organism evidence="1 2">
    <name type="scientific">Acorus calamus</name>
    <name type="common">Sweet flag</name>
    <dbReference type="NCBI Taxonomy" id="4465"/>
    <lineage>
        <taxon>Eukaryota</taxon>
        <taxon>Viridiplantae</taxon>
        <taxon>Streptophyta</taxon>
        <taxon>Embryophyta</taxon>
        <taxon>Tracheophyta</taxon>
        <taxon>Spermatophyta</taxon>
        <taxon>Magnoliopsida</taxon>
        <taxon>Liliopsida</taxon>
        <taxon>Acoraceae</taxon>
        <taxon>Acorus</taxon>
    </lineage>
</organism>
<dbReference type="AlphaFoldDB" id="A0AAV9CQ12"/>
<comment type="caution">
    <text evidence="1">The sequence shown here is derived from an EMBL/GenBank/DDBJ whole genome shotgun (WGS) entry which is preliminary data.</text>
</comment>
<dbReference type="Proteomes" id="UP001180020">
    <property type="component" value="Unassembled WGS sequence"/>
</dbReference>
<dbReference type="EMBL" id="JAUJYO010000018">
    <property type="protein sequence ID" value="KAK1290936.1"/>
    <property type="molecule type" value="Genomic_DNA"/>
</dbReference>
<sequence length="109" mass="12578">MAEMHPYNQFESDRRLSEDGYDARSYVVADSDARFTRLEELAFENQRKIGFLRTKQKKIMGGPMIQMSEEDYGPPWLRPLVKASIFIPCGIHGDSNKSECNMYCLDCMA</sequence>
<reference evidence="1" key="2">
    <citation type="submission" date="2023-06" db="EMBL/GenBank/DDBJ databases">
        <authorList>
            <person name="Ma L."/>
            <person name="Liu K.-W."/>
            <person name="Li Z."/>
            <person name="Hsiao Y.-Y."/>
            <person name="Qi Y."/>
            <person name="Fu T."/>
            <person name="Tang G."/>
            <person name="Zhang D."/>
            <person name="Sun W.-H."/>
            <person name="Liu D.-K."/>
            <person name="Li Y."/>
            <person name="Chen G.-Z."/>
            <person name="Liu X.-D."/>
            <person name="Liao X.-Y."/>
            <person name="Jiang Y.-T."/>
            <person name="Yu X."/>
            <person name="Hao Y."/>
            <person name="Huang J."/>
            <person name="Zhao X.-W."/>
            <person name="Ke S."/>
            <person name="Chen Y.-Y."/>
            <person name="Wu W.-L."/>
            <person name="Hsu J.-L."/>
            <person name="Lin Y.-F."/>
            <person name="Huang M.-D."/>
            <person name="Li C.-Y."/>
            <person name="Huang L."/>
            <person name="Wang Z.-W."/>
            <person name="Zhao X."/>
            <person name="Zhong W.-Y."/>
            <person name="Peng D.-H."/>
            <person name="Ahmad S."/>
            <person name="Lan S."/>
            <person name="Zhang J.-S."/>
            <person name="Tsai W.-C."/>
            <person name="Van De Peer Y."/>
            <person name="Liu Z.-J."/>
        </authorList>
    </citation>
    <scope>NUCLEOTIDE SEQUENCE</scope>
    <source>
        <strain evidence="1">CP</strain>
        <tissue evidence="1">Leaves</tissue>
    </source>
</reference>
<name>A0AAV9CQ12_ACOCL</name>
<keyword evidence="2" id="KW-1185">Reference proteome</keyword>
<protein>
    <submittedName>
        <fullName evidence="1">Uncharacterized protein</fullName>
    </submittedName>
</protein>
<evidence type="ECO:0000313" key="2">
    <source>
        <dbReference type="Proteomes" id="UP001180020"/>
    </source>
</evidence>
<accession>A0AAV9CQ12</accession>
<reference evidence="1" key="1">
    <citation type="journal article" date="2023" name="Nat. Commun.">
        <title>Diploid and tetraploid genomes of Acorus and the evolution of monocots.</title>
        <authorList>
            <person name="Ma L."/>
            <person name="Liu K.W."/>
            <person name="Li Z."/>
            <person name="Hsiao Y.Y."/>
            <person name="Qi Y."/>
            <person name="Fu T."/>
            <person name="Tang G.D."/>
            <person name="Zhang D."/>
            <person name="Sun W.H."/>
            <person name="Liu D.K."/>
            <person name="Li Y."/>
            <person name="Chen G.Z."/>
            <person name="Liu X.D."/>
            <person name="Liao X.Y."/>
            <person name="Jiang Y.T."/>
            <person name="Yu X."/>
            <person name="Hao Y."/>
            <person name="Huang J."/>
            <person name="Zhao X.W."/>
            <person name="Ke S."/>
            <person name="Chen Y.Y."/>
            <person name="Wu W.L."/>
            <person name="Hsu J.L."/>
            <person name="Lin Y.F."/>
            <person name="Huang M.D."/>
            <person name="Li C.Y."/>
            <person name="Huang L."/>
            <person name="Wang Z.W."/>
            <person name="Zhao X."/>
            <person name="Zhong W.Y."/>
            <person name="Peng D.H."/>
            <person name="Ahmad S."/>
            <person name="Lan S."/>
            <person name="Zhang J.S."/>
            <person name="Tsai W.C."/>
            <person name="Van de Peer Y."/>
            <person name="Liu Z.J."/>
        </authorList>
    </citation>
    <scope>NUCLEOTIDE SEQUENCE</scope>
    <source>
        <strain evidence="1">CP</strain>
    </source>
</reference>
<gene>
    <name evidence="1" type="ORF">QJS10_CPB18g01001</name>
</gene>